<evidence type="ECO:0000259" key="7">
    <source>
        <dbReference type="PROSITE" id="PS51918"/>
    </source>
</evidence>
<dbReference type="InterPro" id="IPR007197">
    <property type="entry name" value="rSAM"/>
</dbReference>
<organism evidence="8 9">
    <name type="scientific">Roseiflexus castenholzii (strain DSM 13941 / HLO8)</name>
    <dbReference type="NCBI Taxonomy" id="383372"/>
    <lineage>
        <taxon>Bacteria</taxon>
        <taxon>Bacillati</taxon>
        <taxon>Chloroflexota</taxon>
        <taxon>Chloroflexia</taxon>
        <taxon>Chloroflexales</taxon>
        <taxon>Roseiflexineae</taxon>
        <taxon>Roseiflexaceae</taxon>
        <taxon>Roseiflexus</taxon>
    </lineage>
</organism>
<keyword evidence="2 6" id="KW-0949">S-adenosyl-L-methionine</keyword>
<sequence length="367" mass="40711">MNERTFLEPGVVLGEWWHRTADGRFQCDLCPRGCTLRPGQHGFCFVREARNEGIVLSSYGRASGFCADPIEKKPLFHFFPGTGVFSFGTAGCNLGCRFCQNWSISKAREMALLDARATPEEVAEAALAVGCRSVAFTYNDPVIFAEYAIDCARAARERGLATVVVSAGYISPQARPAFFAHIDAANIDLKGFSEEFYRKLCLGSLAPVLDTLRWLRRETNVWLEVTNLIIPGANDSPDDVARLCDWFVNELGPDVPLHFTAFHPDYRMLDTPPTPPATLKRAREQALAAGLRYVYTGNVYDAAGQSTYCAGCGARVIERDWHRLKRWRLDAAGRCVRCGHPLPGRFDAAPGRWNGRMAPVRIVESLA</sequence>
<dbReference type="InterPro" id="IPR058240">
    <property type="entry name" value="rSAM_sf"/>
</dbReference>
<protein>
    <submittedName>
        <fullName evidence="8">Radical SAM domain protein</fullName>
    </submittedName>
</protein>
<dbReference type="PANTHER" id="PTHR30352:SF5">
    <property type="entry name" value="PYRUVATE FORMATE-LYASE 1-ACTIVATING ENZYME"/>
    <property type="match status" value="1"/>
</dbReference>
<dbReference type="InterPro" id="IPR034457">
    <property type="entry name" value="Organic_radical-activating"/>
</dbReference>
<evidence type="ECO:0000256" key="1">
    <source>
        <dbReference type="ARBA" id="ARBA00022485"/>
    </source>
</evidence>
<keyword evidence="5 6" id="KW-0411">Iron-sulfur</keyword>
<dbReference type="PROSITE" id="PS51918">
    <property type="entry name" value="RADICAL_SAM"/>
    <property type="match status" value="1"/>
</dbReference>
<feature type="domain" description="Radical SAM core" evidence="7">
    <location>
        <begin position="77"/>
        <end position="298"/>
    </location>
</feature>
<keyword evidence="3 6" id="KW-0479">Metal-binding</keyword>
<dbReference type="eggNOG" id="COG1180">
    <property type="taxonomic scope" value="Bacteria"/>
</dbReference>
<comment type="cofactor">
    <cofactor evidence="6">
        <name>[4Fe-4S] cluster</name>
        <dbReference type="ChEBI" id="CHEBI:49883"/>
    </cofactor>
    <text evidence="6">Binds 1 [4Fe-4S] cluster. The cluster is coordinated with 3 cysteines and an exchangeable S-adenosyl-L-methionine.</text>
</comment>
<dbReference type="PIRSF" id="PIRSF004869">
    <property type="entry name" value="PflX_prd"/>
    <property type="match status" value="1"/>
</dbReference>
<evidence type="ECO:0000256" key="2">
    <source>
        <dbReference type="ARBA" id="ARBA00022691"/>
    </source>
</evidence>
<keyword evidence="4 6" id="KW-0408">Iron</keyword>
<dbReference type="KEGG" id="rca:Rcas_2213"/>
<dbReference type="CDD" id="cd01335">
    <property type="entry name" value="Radical_SAM"/>
    <property type="match status" value="1"/>
</dbReference>
<feature type="binding site" evidence="6">
    <location>
        <position position="96"/>
    </location>
    <ligand>
        <name>[4Fe-4S] cluster</name>
        <dbReference type="ChEBI" id="CHEBI:49883"/>
        <note>4Fe-4S-S-AdoMet</note>
    </ligand>
</feature>
<evidence type="ECO:0000313" key="8">
    <source>
        <dbReference type="EMBL" id="ABU58296.1"/>
    </source>
</evidence>
<dbReference type="RefSeq" id="WP_012120720.1">
    <property type="nucleotide sequence ID" value="NC_009767.1"/>
</dbReference>
<dbReference type="GO" id="GO:0051539">
    <property type="term" value="F:4 iron, 4 sulfur cluster binding"/>
    <property type="evidence" value="ECO:0007669"/>
    <property type="project" value="UniProtKB-KW"/>
</dbReference>
<dbReference type="GO" id="GO:0003824">
    <property type="term" value="F:catalytic activity"/>
    <property type="evidence" value="ECO:0007669"/>
    <property type="project" value="InterPro"/>
</dbReference>
<dbReference type="SFLD" id="SFLDS00029">
    <property type="entry name" value="Radical_SAM"/>
    <property type="match status" value="1"/>
</dbReference>
<dbReference type="GO" id="GO:0046872">
    <property type="term" value="F:metal ion binding"/>
    <property type="evidence" value="ECO:0007669"/>
    <property type="project" value="UniProtKB-KW"/>
</dbReference>
<keyword evidence="1" id="KW-0004">4Fe-4S</keyword>
<accession>A7NF68</accession>
<proteinExistence type="predicted"/>
<evidence type="ECO:0000256" key="5">
    <source>
        <dbReference type="ARBA" id="ARBA00023014"/>
    </source>
</evidence>
<reference evidence="8 9" key="1">
    <citation type="submission" date="2007-08" db="EMBL/GenBank/DDBJ databases">
        <title>Complete sequence of Roseiflexus castenholzii DSM 13941.</title>
        <authorList>
            <consortium name="US DOE Joint Genome Institute"/>
            <person name="Copeland A."/>
            <person name="Lucas S."/>
            <person name="Lapidus A."/>
            <person name="Barry K."/>
            <person name="Glavina del Rio T."/>
            <person name="Dalin E."/>
            <person name="Tice H."/>
            <person name="Pitluck S."/>
            <person name="Thompson L.S."/>
            <person name="Brettin T."/>
            <person name="Bruce D."/>
            <person name="Detter J.C."/>
            <person name="Han C."/>
            <person name="Tapia R."/>
            <person name="Schmutz J."/>
            <person name="Larimer F."/>
            <person name="Land M."/>
            <person name="Hauser L."/>
            <person name="Kyrpides N."/>
            <person name="Mikhailova N."/>
            <person name="Bryant D.A."/>
            <person name="Hanada S."/>
            <person name="Tsukatani Y."/>
            <person name="Richardson P."/>
        </authorList>
    </citation>
    <scope>NUCLEOTIDE SEQUENCE [LARGE SCALE GENOMIC DNA]</scope>
    <source>
        <strain evidence="9">DSM 13941 / HLO8</strain>
    </source>
</reference>
<evidence type="ECO:0000256" key="3">
    <source>
        <dbReference type="ARBA" id="ARBA00022723"/>
    </source>
</evidence>
<gene>
    <name evidence="8" type="ordered locus">Rcas_2213</name>
</gene>
<feature type="binding site" evidence="6">
    <location>
        <position position="92"/>
    </location>
    <ligand>
        <name>[4Fe-4S] cluster</name>
        <dbReference type="ChEBI" id="CHEBI:49883"/>
        <note>4Fe-4S-S-AdoMet</note>
    </ligand>
</feature>
<dbReference type="SUPFAM" id="SSF102114">
    <property type="entry name" value="Radical SAM enzymes"/>
    <property type="match status" value="1"/>
</dbReference>
<dbReference type="EMBL" id="CP000804">
    <property type="protein sequence ID" value="ABU58296.1"/>
    <property type="molecule type" value="Genomic_DNA"/>
</dbReference>
<dbReference type="SFLD" id="SFLDG01101">
    <property type="entry name" value="Uncharacterised_Radical_SAM_Su"/>
    <property type="match status" value="1"/>
</dbReference>
<dbReference type="Pfam" id="PF04055">
    <property type="entry name" value="Radical_SAM"/>
    <property type="match status" value="1"/>
</dbReference>
<dbReference type="STRING" id="383372.Rcas_2213"/>
<name>A7NF68_ROSCS</name>
<evidence type="ECO:0000256" key="6">
    <source>
        <dbReference type="PIRSR" id="PIRSR004869-50"/>
    </source>
</evidence>
<evidence type="ECO:0000256" key="4">
    <source>
        <dbReference type="ARBA" id="ARBA00023004"/>
    </source>
</evidence>
<dbReference type="InterPro" id="IPR027596">
    <property type="entry name" value="AmmeMemoSam_rS"/>
</dbReference>
<evidence type="ECO:0000313" key="9">
    <source>
        <dbReference type="Proteomes" id="UP000000263"/>
    </source>
</evidence>
<dbReference type="PANTHER" id="PTHR30352">
    <property type="entry name" value="PYRUVATE FORMATE-LYASE-ACTIVATING ENZYME"/>
    <property type="match status" value="1"/>
</dbReference>
<dbReference type="Gene3D" id="3.20.20.70">
    <property type="entry name" value="Aldolase class I"/>
    <property type="match status" value="1"/>
</dbReference>
<dbReference type="OrthoDB" id="9778883at2"/>
<dbReference type="InterPro" id="IPR013785">
    <property type="entry name" value="Aldolase_TIM"/>
</dbReference>
<dbReference type="HOGENOM" id="CLU_044176_1_0_0"/>
<feature type="binding site" evidence="6">
    <location>
        <position position="99"/>
    </location>
    <ligand>
        <name>[4Fe-4S] cluster</name>
        <dbReference type="ChEBI" id="CHEBI:49883"/>
        <note>4Fe-4S-S-AdoMet</note>
    </ligand>
</feature>
<dbReference type="NCBIfam" id="TIGR04337">
    <property type="entry name" value="AmmeMemoSam_rS"/>
    <property type="match status" value="1"/>
</dbReference>
<dbReference type="Proteomes" id="UP000000263">
    <property type="component" value="Chromosome"/>
</dbReference>
<dbReference type="InterPro" id="IPR016431">
    <property type="entry name" value="Pyrv-formate_lyase-activ_prd"/>
</dbReference>
<keyword evidence="9" id="KW-1185">Reference proteome</keyword>
<dbReference type="AlphaFoldDB" id="A7NF68"/>